<protein>
    <recommendedName>
        <fullName evidence="6">RanBP2-type domain-containing protein</fullName>
    </recommendedName>
</protein>
<dbReference type="EMBL" id="ASPP01011711">
    <property type="protein sequence ID" value="ETO21349.1"/>
    <property type="molecule type" value="Genomic_DNA"/>
</dbReference>
<feature type="compositionally biased region" description="Acidic residues" evidence="5">
    <location>
        <begin position="335"/>
        <end position="345"/>
    </location>
</feature>
<name>X6N6G7_RETFI</name>
<dbReference type="InterPro" id="IPR036443">
    <property type="entry name" value="Znf_RanBP2_sf"/>
</dbReference>
<feature type="non-terminal residue" evidence="7">
    <location>
        <position position="345"/>
    </location>
</feature>
<feature type="domain" description="RanBP2-type" evidence="6">
    <location>
        <begin position="79"/>
        <end position="108"/>
    </location>
</feature>
<feature type="domain" description="RanBP2-type" evidence="6">
    <location>
        <begin position="30"/>
        <end position="59"/>
    </location>
</feature>
<feature type="non-terminal residue" evidence="7">
    <location>
        <position position="1"/>
    </location>
</feature>
<dbReference type="OrthoDB" id="498125at2759"/>
<dbReference type="InterPro" id="IPR001876">
    <property type="entry name" value="Znf_RanBP2"/>
</dbReference>
<organism evidence="7 8">
    <name type="scientific">Reticulomyxa filosa</name>
    <dbReference type="NCBI Taxonomy" id="46433"/>
    <lineage>
        <taxon>Eukaryota</taxon>
        <taxon>Sar</taxon>
        <taxon>Rhizaria</taxon>
        <taxon>Retaria</taxon>
        <taxon>Foraminifera</taxon>
        <taxon>Monothalamids</taxon>
        <taxon>Reticulomyxidae</taxon>
        <taxon>Reticulomyxa</taxon>
    </lineage>
</organism>
<accession>X6N6G7</accession>
<dbReference type="Gene3D" id="2.30.30.380">
    <property type="entry name" value="Zn-finger domain of Sec23/24"/>
    <property type="match status" value="2"/>
</dbReference>
<evidence type="ECO:0000256" key="1">
    <source>
        <dbReference type="ARBA" id="ARBA00022723"/>
    </source>
</evidence>
<evidence type="ECO:0000259" key="6">
    <source>
        <dbReference type="PROSITE" id="PS50199"/>
    </source>
</evidence>
<keyword evidence="1" id="KW-0479">Metal-binding</keyword>
<dbReference type="PROSITE" id="PS50199">
    <property type="entry name" value="ZF_RANBP2_2"/>
    <property type="match status" value="3"/>
</dbReference>
<evidence type="ECO:0000313" key="8">
    <source>
        <dbReference type="Proteomes" id="UP000023152"/>
    </source>
</evidence>
<comment type="caution">
    <text evidence="7">The sequence shown here is derived from an EMBL/GenBank/DDBJ whole genome shotgun (WGS) entry which is preliminary data.</text>
</comment>
<evidence type="ECO:0000256" key="3">
    <source>
        <dbReference type="ARBA" id="ARBA00022833"/>
    </source>
</evidence>
<feature type="compositionally biased region" description="Acidic residues" evidence="5">
    <location>
        <begin position="232"/>
        <end position="249"/>
    </location>
</feature>
<keyword evidence="8" id="KW-1185">Reference proteome</keyword>
<keyword evidence="2 4" id="KW-0863">Zinc-finger</keyword>
<feature type="compositionally biased region" description="Basic and acidic residues" evidence="5">
    <location>
        <begin position="296"/>
        <end position="311"/>
    </location>
</feature>
<feature type="compositionally biased region" description="Acidic residues" evidence="5">
    <location>
        <begin position="121"/>
        <end position="130"/>
    </location>
</feature>
<evidence type="ECO:0000256" key="4">
    <source>
        <dbReference type="PROSITE-ProRule" id="PRU00322"/>
    </source>
</evidence>
<sequence>KVNGWECNSCGTANDDNEDCCTRCHVLKPSENDWLCSTCTFVNDETDELCQMCLSHRPNGRVSIQIKNLEKQQQLQVNVEQTWSCPSCSYLNTTHTNGCLLCGYERGKTLMVGESPYQADRDEELSDVAAEEAPPSLEVVEGDNSAAGSAPKPKGRDAVQSLPDKSKNKDVFDLDDLLPDPPSKKPEPVKPVKSAPKAEPSKPNPKSAGNQMVMIERKKKPTQKAKQKKEEKEEEEEEEEEEEDKEEEKEEKVNNNRPLQVKRVGHRQQKSIMGGVADASVDEKEEQGPPLPYQDPKWKEKMADKDSEMRKSMTVPKVVLSSLDSEKKESAMEVDSVEIPEMDVS</sequence>
<evidence type="ECO:0000256" key="2">
    <source>
        <dbReference type="ARBA" id="ARBA00022771"/>
    </source>
</evidence>
<dbReference type="Proteomes" id="UP000023152">
    <property type="component" value="Unassembled WGS sequence"/>
</dbReference>
<dbReference type="AlphaFoldDB" id="X6N6G7"/>
<dbReference type="SMART" id="SM00547">
    <property type="entry name" value="ZnF_RBZ"/>
    <property type="match status" value="3"/>
</dbReference>
<dbReference type="PROSITE" id="PS01358">
    <property type="entry name" value="ZF_RANBP2_1"/>
    <property type="match status" value="3"/>
</dbReference>
<dbReference type="SUPFAM" id="SSF90209">
    <property type="entry name" value="Ran binding protein zinc finger-like"/>
    <property type="match status" value="2"/>
</dbReference>
<dbReference type="GO" id="GO:0008270">
    <property type="term" value="F:zinc ion binding"/>
    <property type="evidence" value="ECO:0007669"/>
    <property type="project" value="UniProtKB-KW"/>
</dbReference>
<feature type="domain" description="RanBP2-type" evidence="6">
    <location>
        <begin position="1"/>
        <end position="30"/>
    </location>
</feature>
<reference evidence="7 8" key="1">
    <citation type="journal article" date="2013" name="Curr. Biol.">
        <title>The Genome of the Foraminiferan Reticulomyxa filosa.</title>
        <authorList>
            <person name="Glockner G."/>
            <person name="Hulsmann N."/>
            <person name="Schleicher M."/>
            <person name="Noegel A.A."/>
            <person name="Eichinger L."/>
            <person name="Gallinger C."/>
            <person name="Pawlowski J."/>
            <person name="Sierra R."/>
            <person name="Euteneuer U."/>
            <person name="Pillet L."/>
            <person name="Moustafa A."/>
            <person name="Platzer M."/>
            <person name="Groth M."/>
            <person name="Szafranski K."/>
            <person name="Schliwa M."/>
        </authorList>
    </citation>
    <scope>NUCLEOTIDE SEQUENCE [LARGE SCALE GENOMIC DNA]</scope>
</reference>
<gene>
    <name evidence="7" type="ORF">RFI_15855</name>
</gene>
<keyword evidence="3" id="KW-0862">Zinc</keyword>
<evidence type="ECO:0000313" key="7">
    <source>
        <dbReference type="EMBL" id="ETO21349.1"/>
    </source>
</evidence>
<evidence type="ECO:0000256" key="5">
    <source>
        <dbReference type="SAM" id="MobiDB-lite"/>
    </source>
</evidence>
<proteinExistence type="predicted"/>
<feature type="region of interest" description="Disordered" evidence="5">
    <location>
        <begin position="117"/>
        <end position="345"/>
    </location>
</feature>
<feature type="compositionally biased region" description="Basic residues" evidence="5">
    <location>
        <begin position="217"/>
        <end position="227"/>
    </location>
</feature>